<dbReference type="Pfam" id="PF02457">
    <property type="entry name" value="DAC"/>
    <property type="match status" value="1"/>
</dbReference>
<evidence type="ECO:0000256" key="3">
    <source>
        <dbReference type="ARBA" id="ARBA00022679"/>
    </source>
</evidence>
<evidence type="ECO:0000256" key="7">
    <source>
        <dbReference type="ARBA" id="ARBA00022840"/>
    </source>
</evidence>
<dbReference type="SUPFAM" id="SSF143597">
    <property type="entry name" value="YojJ-like"/>
    <property type="match status" value="1"/>
</dbReference>
<dbReference type="HAMAP" id="MF_01499">
    <property type="entry name" value="DacA"/>
    <property type="match status" value="1"/>
</dbReference>
<dbReference type="GO" id="GO:0004016">
    <property type="term" value="F:adenylate cyclase activity"/>
    <property type="evidence" value="ECO:0007669"/>
    <property type="project" value="UniProtKB-UniRule"/>
</dbReference>
<protein>
    <recommendedName>
        <fullName evidence="10">Diadenylate cyclase</fullName>
        <shortName evidence="10">DAC</shortName>
        <ecNumber evidence="10">2.7.7.85</ecNumber>
    </recommendedName>
    <alternativeName>
        <fullName evidence="10">Cyclic-di-AMP synthase</fullName>
        <shortName evidence="10">c-di-AMP synthase</shortName>
    </alternativeName>
</protein>
<keyword evidence="8 10" id="KW-1133">Transmembrane helix</keyword>
<keyword evidence="6 10" id="KW-0547">Nucleotide-binding</keyword>
<dbReference type="PANTHER" id="PTHR34185">
    <property type="entry name" value="DIADENYLATE CYCLASE"/>
    <property type="match status" value="1"/>
</dbReference>
<feature type="transmembrane region" description="Helical" evidence="10">
    <location>
        <begin position="64"/>
        <end position="82"/>
    </location>
</feature>
<dbReference type="AlphaFoldDB" id="A0A1Y5FIH6"/>
<dbReference type="NCBIfam" id="TIGR00159">
    <property type="entry name" value="diadenylate cyclase CdaA"/>
    <property type="match status" value="1"/>
</dbReference>
<feature type="domain" description="DAC" evidence="11">
    <location>
        <begin position="83"/>
        <end position="243"/>
    </location>
</feature>
<keyword evidence="7 10" id="KW-0067">ATP-binding</keyword>
<dbReference type="EMBL" id="MAAO01000002">
    <property type="protein sequence ID" value="OUR99995.1"/>
    <property type="molecule type" value="Genomic_DNA"/>
</dbReference>
<evidence type="ECO:0000313" key="13">
    <source>
        <dbReference type="Proteomes" id="UP000196531"/>
    </source>
</evidence>
<proteinExistence type="inferred from homology"/>
<evidence type="ECO:0000256" key="4">
    <source>
        <dbReference type="ARBA" id="ARBA00022692"/>
    </source>
</evidence>
<dbReference type="PROSITE" id="PS51794">
    <property type="entry name" value="DAC"/>
    <property type="match status" value="1"/>
</dbReference>
<keyword evidence="9 10" id="KW-0472">Membrane</keyword>
<evidence type="ECO:0000256" key="9">
    <source>
        <dbReference type="ARBA" id="ARBA00023136"/>
    </source>
</evidence>
<dbReference type="Gene3D" id="3.40.1700.10">
    <property type="entry name" value="DNA integrity scanning protein, DisA, N-terminal domain"/>
    <property type="match status" value="1"/>
</dbReference>
<comment type="similarity">
    <text evidence="10">Belongs to the adenylate cyclase family. DacA/CdaA subfamily.</text>
</comment>
<evidence type="ECO:0000256" key="1">
    <source>
        <dbReference type="ARBA" id="ARBA00000877"/>
    </source>
</evidence>
<comment type="catalytic activity">
    <reaction evidence="1 10">
        <text>2 ATP = 3',3'-c-di-AMP + 2 diphosphate</text>
        <dbReference type="Rhea" id="RHEA:35655"/>
        <dbReference type="ChEBI" id="CHEBI:30616"/>
        <dbReference type="ChEBI" id="CHEBI:33019"/>
        <dbReference type="ChEBI" id="CHEBI:71500"/>
        <dbReference type="EC" id="2.7.7.85"/>
    </reaction>
</comment>
<dbReference type="Pfam" id="PF19293">
    <property type="entry name" value="CdaA_N"/>
    <property type="match status" value="1"/>
</dbReference>
<feature type="transmembrane region" description="Helical" evidence="10">
    <location>
        <begin position="39"/>
        <end position="58"/>
    </location>
</feature>
<dbReference type="GO" id="GO:0106408">
    <property type="term" value="F:diadenylate cyclase activity"/>
    <property type="evidence" value="ECO:0007669"/>
    <property type="project" value="UniProtKB-EC"/>
</dbReference>
<dbReference type="InterPro" id="IPR036888">
    <property type="entry name" value="DNA_integrity_DisA_N_sf"/>
</dbReference>
<comment type="caution">
    <text evidence="12">The sequence shown here is derived from an EMBL/GenBank/DDBJ whole genome shotgun (WGS) entry which is preliminary data.</text>
</comment>
<keyword evidence="4 10" id="KW-0812">Transmembrane</keyword>
<evidence type="ECO:0000256" key="2">
    <source>
        <dbReference type="ARBA" id="ARBA00022475"/>
    </source>
</evidence>
<comment type="caution">
    <text evidence="10">Lacks conserved residue(s) required for the propagation of feature annotation.</text>
</comment>
<dbReference type="EC" id="2.7.7.85" evidence="10"/>
<dbReference type="GO" id="GO:0006171">
    <property type="term" value="P:cAMP biosynthetic process"/>
    <property type="evidence" value="ECO:0007669"/>
    <property type="project" value="InterPro"/>
</dbReference>
<dbReference type="GO" id="GO:0005524">
    <property type="term" value="F:ATP binding"/>
    <property type="evidence" value="ECO:0007669"/>
    <property type="project" value="UniProtKB-UniRule"/>
</dbReference>
<evidence type="ECO:0000256" key="5">
    <source>
        <dbReference type="ARBA" id="ARBA00022695"/>
    </source>
</evidence>
<name>A0A1Y5FIH6_9BACT</name>
<dbReference type="InterPro" id="IPR050338">
    <property type="entry name" value="DisA"/>
</dbReference>
<evidence type="ECO:0000256" key="8">
    <source>
        <dbReference type="ARBA" id="ARBA00022989"/>
    </source>
</evidence>
<dbReference type="InterPro" id="IPR045585">
    <property type="entry name" value="CdaA_N"/>
</dbReference>
<dbReference type="PANTHER" id="PTHR34185:SF1">
    <property type="entry name" value="DIADENYLATE CYCLASE"/>
    <property type="match status" value="1"/>
</dbReference>
<organism evidence="12 13">
    <name type="scientific">Halobacteriovorax marinus</name>
    <dbReference type="NCBI Taxonomy" id="97084"/>
    <lineage>
        <taxon>Bacteria</taxon>
        <taxon>Pseudomonadati</taxon>
        <taxon>Bdellovibrionota</taxon>
        <taxon>Bacteriovoracia</taxon>
        <taxon>Bacteriovoracales</taxon>
        <taxon>Halobacteriovoraceae</taxon>
        <taxon>Halobacteriovorax</taxon>
    </lineage>
</organism>
<comment type="function">
    <text evidence="10">Catalyzes the condensation of 2 ATP molecules into cyclic di-AMP (c-di-AMP), a second messenger used to regulate differing processes in different bacteria.</text>
</comment>
<reference evidence="13" key="1">
    <citation type="journal article" date="2017" name="Proc. Natl. Acad. Sci. U.S.A.">
        <title>Simulation of Deepwater Horizon oil plume reveals substrate specialization within a complex community of hydrocarbon-degraders.</title>
        <authorList>
            <person name="Hu P."/>
            <person name="Dubinsky E.A."/>
            <person name="Probst A.J."/>
            <person name="Wang J."/>
            <person name="Sieber C.M.K."/>
            <person name="Tom L.M."/>
            <person name="Gardinali P."/>
            <person name="Banfield J.F."/>
            <person name="Atlas R.M."/>
            <person name="Andersen G.L."/>
        </authorList>
    </citation>
    <scope>NUCLEOTIDE SEQUENCE [LARGE SCALE GENOMIC DNA]</scope>
</reference>
<dbReference type="InterPro" id="IPR003390">
    <property type="entry name" value="DNA_integrity_scan_DisA_N"/>
</dbReference>
<evidence type="ECO:0000256" key="10">
    <source>
        <dbReference type="HAMAP-Rule" id="MF_01499"/>
    </source>
</evidence>
<evidence type="ECO:0000313" key="12">
    <source>
        <dbReference type="EMBL" id="OUR99995.1"/>
    </source>
</evidence>
<sequence length="268" mass="30040">MSIIEILYRQMGIKDLVDIGVVSIILYQVLRIVQGTRALQILLGLVLVLGLYGIGIYYKLYSLNWILTHFFDYFVIIFIILFQDQIRSALANVGTGRRVFGVFSRKRESLEIEEVVEVAGVFSKEKIGALIVFERNHGLDNIVGTGTKIGAEIHSDLIYSIFQSSSPLHDGAIIIQEGKISAAGCFLPLSNNVEIDRHLGTRHRAALGISEISDSIVVTVSEETGKINISIDGTFYLCSNENQLRKYLKHLWSNEKLDDQLKPIQLKD</sequence>
<dbReference type="InterPro" id="IPR034701">
    <property type="entry name" value="CdaA"/>
</dbReference>
<accession>A0A1Y5FIH6</accession>
<keyword evidence="3 10" id="KW-0808">Transferase</keyword>
<dbReference type="Proteomes" id="UP000196531">
    <property type="component" value="Unassembled WGS sequence"/>
</dbReference>
<dbReference type="PIRSF" id="PIRSF004793">
    <property type="entry name" value="UCP004793"/>
    <property type="match status" value="1"/>
</dbReference>
<evidence type="ECO:0000256" key="6">
    <source>
        <dbReference type="ARBA" id="ARBA00022741"/>
    </source>
</evidence>
<dbReference type="InterPro" id="IPR014046">
    <property type="entry name" value="C-di-AMP_synthase"/>
</dbReference>
<dbReference type="FunFam" id="3.40.1700.10:FF:000002">
    <property type="entry name" value="Diadenylate cyclase"/>
    <property type="match status" value="1"/>
</dbReference>
<comment type="subunit">
    <text evidence="10">Probably a homodimer.</text>
</comment>
<evidence type="ECO:0000259" key="11">
    <source>
        <dbReference type="PROSITE" id="PS51794"/>
    </source>
</evidence>
<gene>
    <name evidence="10" type="primary">dacA</name>
    <name evidence="12" type="ORF">A9Q84_02890</name>
</gene>
<keyword evidence="2 10" id="KW-1003">Cell membrane</keyword>
<keyword evidence="5 10" id="KW-0548">Nucleotidyltransferase</keyword>